<evidence type="ECO:0000313" key="1">
    <source>
        <dbReference type="EMBL" id="GAH07063.1"/>
    </source>
</evidence>
<gene>
    <name evidence="1" type="ORF">S01H4_59245</name>
</gene>
<sequence>CDGNFVTNLQYQGQSFTSPGSTAMSDPSDFWFRLTRSGTGGAMTLRSYYSLTGVSGSWTLHVEHTSSQFRFAGWVGIGGTADDNHADLNCYTRYFRNYPASYKLAGTISDDGHLSVIPNESSLSEWGDAPDTYPLTASGTWEIYTSFSGIVSVVGRRDSDDKVVGVGGLTPILVP</sequence>
<accession>X1EEG1</accession>
<dbReference type="EMBL" id="BART01034715">
    <property type="protein sequence ID" value="GAH07063.1"/>
    <property type="molecule type" value="Genomic_DNA"/>
</dbReference>
<protein>
    <submittedName>
        <fullName evidence="1">Uncharacterized protein</fullName>
    </submittedName>
</protein>
<feature type="non-terminal residue" evidence="1">
    <location>
        <position position="1"/>
    </location>
</feature>
<dbReference type="AlphaFoldDB" id="X1EEG1"/>
<reference evidence="1" key="1">
    <citation type="journal article" date="2014" name="Front. Microbiol.">
        <title>High frequency of phylogenetically diverse reductive dehalogenase-homologous genes in deep subseafloor sedimentary metagenomes.</title>
        <authorList>
            <person name="Kawai M."/>
            <person name="Futagami T."/>
            <person name="Toyoda A."/>
            <person name="Takaki Y."/>
            <person name="Nishi S."/>
            <person name="Hori S."/>
            <person name="Arai W."/>
            <person name="Tsubouchi T."/>
            <person name="Morono Y."/>
            <person name="Uchiyama I."/>
            <person name="Ito T."/>
            <person name="Fujiyama A."/>
            <person name="Inagaki F."/>
            <person name="Takami H."/>
        </authorList>
    </citation>
    <scope>NUCLEOTIDE SEQUENCE</scope>
    <source>
        <strain evidence="1">Expedition CK06-06</strain>
    </source>
</reference>
<proteinExistence type="predicted"/>
<organism evidence="1">
    <name type="scientific">marine sediment metagenome</name>
    <dbReference type="NCBI Taxonomy" id="412755"/>
    <lineage>
        <taxon>unclassified sequences</taxon>
        <taxon>metagenomes</taxon>
        <taxon>ecological metagenomes</taxon>
    </lineage>
</organism>
<comment type="caution">
    <text evidence="1">The sequence shown here is derived from an EMBL/GenBank/DDBJ whole genome shotgun (WGS) entry which is preliminary data.</text>
</comment>
<name>X1EEG1_9ZZZZ</name>